<accession>A0A8H7TT33</accession>
<dbReference type="SUPFAM" id="SSF89372">
    <property type="entry name" value="Fucose-specific lectin"/>
    <property type="match status" value="2"/>
</dbReference>
<proteinExistence type="predicted"/>
<reference evidence="3" key="1">
    <citation type="submission" date="2020-10" db="EMBL/GenBank/DDBJ databases">
        <title>High-Quality Genome Resource of Clonostachys rosea strain S41 by Oxford Nanopore Long-Read Sequencing.</title>
        <authorList>
            <person name="Wang H."/>
        </authorList>
    </citation>
    <scope>NUCLEOTIDE SEQUENCE</scope>
    <source>
        <strain evidence="3">S41</strain>
    </source>
</reference>
<name>A0A8H7TT33_BIOOC</name>
<evidence type="ECO:0000313" key="3">
    <source>
        <dbReference type="EMBL" id="KAF9755463.1"/>
    </source>
</evidence>
<dbReference type="Pfam" id="PF26607">
    <property type="entry name" value="DUF8189"/>
    <property type="match status" value="1"/>
</dbReference>
<protein>
    <recommendedName>
        <fullName evidence="2">PLL-like beta propeller domain-containing protein</fullName>
    </recommendedName>
</protein>
<dbReference type="Gene3D" id="2.120.10.70">
    <property type="entry name" value="Fucose-specific lectin"/>
    <property type="match status" value="2"/>
</dbReference>
<evidence type="ECO:0000256" key="1">
    <source>
        <dbReference type="SAM" id="MobiDB-lite"/>
    </source>
</evidence>
<organism evidence="3 4">
    <name type="scientific">Bionectria ochroleuca</name>
    <name type="common">Gliocladium roseum</name>
    <dbReference type="NCBI Taxonomy" id="29856"/>
    <lineage>
        <taxon>Eukaryota</taxon>
        <taxon>Fungi</taxon>
        <taxon>Dikarya</taxon>
        <taxon>Ascomycota</taxon>
        <taxon>Pezizomycotina</taxon>
        <taxon>Sordariomycetes</taxon>
        <taxon>Hypocreomycetidae</taxon>
        <taxon>Hypocreales</taxon>
        <taxon>Bionectriaceae</taxon>
        <taxon>Clonostachys</taxon>
    </lineage>
</organism>
<evidence type="ECO:0000259" key="2">
    <source>
        <dbReference type="Pfam" id="PF26607"/>
    </source>
</evidence>
<evidence type="ECO:0000313" key="4">
    <source>
        <dbReference type="Proteomes" id="UP000616885"/>
    </source>
</evidence>
<gene>
    <name evidence="3" type="ORF">IM811_010904</name>
</gene>
<dbReference type="EMBL" id="JADCTT010000003">
    <property type="protein sequence ID" value="KAF9755463.1"/>
    <property type="molecule type" value="Genomic_DNA"/>
</dbReference>
<dbReference type="Proteomes" id="UP000616885">
    <property type="component" value="Unassembled WGS sequence"/>
</dbReference>
<feature type="domain" description="PLL-like beta propeller" evidence="2">
    <location>
        <begin position="129"/>
        <end position="297"/>
    </location>
</feature>
<feature type="compositionally biased region" description="Low complexity" evidence="1">
    <location>
        <begin position="25"/>
        <end position="38"/>
    </location>
</feature>
<dbReference type="AlphaFoldDB" id="A0A8H7TT33"/>
<comment type="caution">
    <text evidence="3">The sequence shown here is derived from an EMBL/GenBank/DDBJ whole genome shotgun (WGS) entry which is preliminary data.</text>
</comment>
<feature type="region of interest" description="Disordered" evidence="1">
    <location>
        <begin position="1"/>
        <end position="43"/>
    </location>
</feature>
<sequence length="456" mass="50507">MAADASQMACAESFPPLGHEDPIHAAPSSPAPEANSESCMQPQTELREKLREASITLSGFPMVLNILGSSRASGYKTNPIPAHLQEPDLPPHNSFVIVNVDQHGLYKRSFAFAFRLAVVGVDTSIDTDFSAVSWADPRVDVFGVGPDKSSLWHKFWTGWDWQPRSGFEQVPAAEASSPSTSSWGEGRFDVVYVNASGSNVLHKYYDGGWGPSWEDVEDLGGNVTFVTSTSRSPDRLDFVGRSGDSYVYKAWIHGEWLPGGKHWQTFGGDFASDPAITSWGPGRLDVVGITKDGYLEHRYWQHGLSKWEILDIWALGEDEELNHLFWDGTQYQGWESLGGKFTEIPQVVHWEAGKIDIIGKDGDVFVLKNFDGFNWNGWNNLAEPFASEPVVLAKRGTNFLTVLGIDKEGALRSQIWSGYDWQPGPHETWDLGDLSWPYGLSDVKNQKTLGPAGELK</sequence>
<dbReference type="InterPro" id="IPR058502">
    <property type="entry name" value="PLL-like_beta-prop"/>
</dbReference>